<dbReference type="OrthoDB" id="2689568at2759"/>
<reference evidence="2" key="2">
    <citation type="submission" date="2015-01" db="EMBL/GenBank/DDBJ databases">
        <title>Evolutionary Origins and Diversification of the Mycorrhizal Mutualists.</title>
        <authorList>
            <consortium name="DOE Joint Genome Institute"/>
            <consortium name="Mycorrhizal Genomics Consortium"/>
            <person name="Kohler A."/>
            <person name="Kuo A."/>
            <person name="Nagy L.G."/>
            <person name="Floudas D."/>
            <person name="Copeland A."/>
            <person name="Barry K.W."/>
            <person name="Cichocki N."/>
            <person name="Veneault-Fourrey C."/>
            <person name="LaButti K."/>
            <person name="Lindquist E.A."/>
            <person name="Lipzen A."/>
            <person name="Lundell T."/>
            <person name="Morin E."/>
            <person name="Murat C."/>
            <person name="Riley R."/>
            <person name="Ohm R."/>
            <person name="Sun H."/>
            <person name="Tunlid A."/>
            <person name="Henrissat B."/>
            <person name="Grigoriev I.V."/>
            <person name="Hibbett D.S."/>
            <person name="Martin F."/>
        </authorList>
    </citation>
    <scope>NUCLEOTIDE SEQUENCE [LARGE SCALE GENOMIC DNA]</scope>
    <source>
        <strain evidence="2">ATCC 200175</strain>
    </source>
</reference>
<name>A0A0C9SMN5_PAXIN</name>
<evidence type="ECO:0000313" key="1">
    <source>
        <dbReference type="EMBL" id="KIJ06484.1"/>
    </source>
</evidence>
<dbReference type="AlphaFoldDB" id="A0A0C9SMN5"/>
<evidence type="ECO:0000313" key="2">
    <source>
        <dbReference type="Proteomes" id="UP000053647"/>
    </source>
</evidence>
<dbReference type="HOGENOM" id="CLU_1424685_0_0_1"/>
<organism evidence="1 2">
    <name type="scientific">Paxillus involutus ATCC 200175</name>
    <dbReference type="NCBI Taxonomy" id="664439"/>
    <lineage>
        <taxon>Eukaryota</taxon>
        <taxon>Fungi</taxon>
        <taxon>Dikarya</taxon>
        <taxon>Basidiomycota</taxon>
        <taxon>Agaricomycotina</taxon>
        <taxon>Agaricomycetes</taxon>
        <taxon>Agaricomycetidae</taxon>
        <taxon>Boletales</taxon>
        <taxon>Paxilineae</taxon>
        <taxon>Paxillaceae</taxon>
        <taxon>Paxillus</taxon>
    </lineage>
</organism>
<keyword evidence="2" id="KW-1185">Reference proteome</keyword>
<evidence type="ECO:0008006" key="3">
    <source>
        <dbReference type="Google" id="ProtNLM"/>
    </source>
</evidence>
<proteinExistence type="predicted"/>
<feature type="non-terminal residue" evidence="1">
    <location>
        <position position="1"/>
    </location>
</feature>
<accession>A0A0C9SMN5</accession>
<sequence>GTPDFMASEVESQSYHFLPILPISMDTFKGPKPAWPEQPPFRANSLHDLESLWWILMWVLHYHVDARTPALSLEQETLYQRHFPGLSLGPGQTRLASLMVNVEVCLLPAAFHSAALVANKLRCVLRNSYEKAEGYSGVDITQPYLESSKYFSLGLQLALEKQVDVRLISLHDAKKRKIAQELVEEKAAKRRKL</sequence>
<dbReference type="EMBL" id="KN820302">
    <property type="protein sequence ID" value="KIJ06484.1"/>
    <property type="molecule type" value="Genomic_DNA"/>
</dbReference>
<gene>
    <name evidence="1" type="ORF">PAXINDRAFT_91916</name>
</gene>
<reference evidence="1 2" key="1">
    <citation type="submission" date="2014-06" db="EMBL/GenBank/DDBJ databases">
        <authorList>
            <consortium name="DOE Joint Genome Institute"/>
            <person name="Kuo A."/>
            <person name="Kohler A."/>
            <person name="Nagy L.G."/>
            <person name="Floudas D."/>
            <person name="Copeland A."/>
            <person name="Barry K.W."/>
            <person name="Cichocki N."/>
            <person name="Veneault-Fourrey C."/>
            <person name="LaButti K."/>
            <person name="Lindquist E.A."/>
            <person name="Lipzen A."/>
            <person name="Lundell T."/>
            <person name="Morin E."/>
            <person name="Murat C."/>
            <person name="Sun H."/>
            <person name="Tunlid A."/>
            <person name="Henrissat B."/>
            <person name="Grigoriev I.V."/>
            <person name="Hibbett D.S."/>
            <person name="Martin F."/>
            <person name="Nordberg H.P."/>
            <person name="Cantor M.N."/>
            <person name="Hua S.X."/>
        </authorList>
    </citation>
    <scope>NUCLEOTIDE SEQUENCE [LARGE SCALE GENOMIC DNA]</scope>
    <source>
        <strain evidence="1 2">ATCC 200175</strain>
    </source>
</reference>
<dbReference type="Proteomes" id="UP000053647">
    <property type="component" value="Unassembled WGS sequence"/>
</dbReference>
<protein>
    <recommendedName>
        <fullName evidence="3">Fungal-type protein kinase domain-containing protein</fullName>
    </recommendedName>
</protein>